<dbReference type="EMBL" id="WNKQ01000022">
    <property type="protein sequence ID" value="KAF5844693.1"/>
    <property type="molecule type" value="Genomic_DNA"/>
</dbReference>
<protein>
    <submittedName>
        <fullName evidence="1">Uncharacterized protein</fullName>
    </submittedName>
</protein>
<reference evidence="1" key="1">
    <citation type="submission" date="2019-11" db="EMBL/GenBank/DDBJ databases">
        <title>Bipolaris sorokiniana Genome sequencing.</title>
        <authorList>
            <person name="Wang H."/>
        </authorList>
    </citation>
    <scope>NUCLEOTIDE SEQUENCE</scope>
</reference>
<evidence type="ECO:0000313" key="1">
    <source>
        <dbReference type="EMBL" id="KAF5844693.1"/>
    </source>
</evidence>
<accession>A0A8H5ZB15</accession>
<gene>
    <name evidence="1" type="ORF">GGP41_007635</name>
</gene>
<proteinExistence type="predicted"/>
<comment type="caution">
    <text evidence="1">The sequence shown here is derived from an EMBL/GenBank/DDBJ whole genome shotgun (WGS) entry which is preliminary data.</text>
</comment>
<dbReference type="Proteomes" id="UP000624244">
    <property type="component" value="Unassembled WGS sequence"/>
</dbReference>
<sequence length="95" mass="10359">MTEVEPGVAHASWWSGDGDGHWHGDEGGAYNALGRFLMAGKEEWPMCSWPWAWFCHDCAATVTATAGLPMPRSKGCYGAAMAAHPVFRQCRAFGR</sequence>
<organism evidence="1 2">
    <name type="scientific">Cochliobolus sativus</name>
    <name type="common">Common root rot and spot blotch fungus</name>
    <name type="synonym">Bipolaris sorokiniana</name>
    <dbReference type="NCBI Taxonomy" id="45130"/>
    <lineage>
        <taxon>Eukaryota</taxon>
        <taxon>Fungi</taxon>
        <taxon>Dikarya</taxon>
        <taxon>Ascomycota</taxon>
        <taxon>Pezizomycotina</taxon>
        <taxon>Dothideomycetes</taxon>
        <taxon>Pleosporomycetidae</taxon>
        <taxon>Pleosporales</taxon>
        <taxon>Pleosporineae</taxon>
        <taxon>Pleosporaceae</taxon>
        <taxon>Bipolaris</taxon>
    </lineage>
</organism>
<dbReference type="AlphaFoldDB" id="A0A8H5ZB15"/>
<name>A0A8H5ZB15_COCSA</name>
<evidence type="ECO:0000313" key="2">
    <source>
        <dbReference type="Proteomes" id="UP000624244"/>
    </source>
</evidence>